<dbReference type="InParanoid" id="E3N651"/>
<sequence length="28" mass="3311">MSTPSFPIFRLPTEATKFVIQCMEYIEM</sequence>
<dbReference type="AlphaFoldDB" id="E3N651"/>
<keyword evidence="2" id="KW-1185">Reference proteome</keyword>
<dbReference type="Proteomes" id="UP000008281">
    <property type="component" value="Unassembled WGS sequence"/>
</dbReference>
<name>E3N651_CAERE</name>
<evidence type="ECO:0000313" key="1">
    <source>
        <dbReference type="EMBL" id="EFO87480.1"/>
    </source>
</evidence>
<reference evidence="1" key="1">
    <citation type="submission" date="2007-07" db="EMBL/GenBank/DDBJ databases">
        <title>PCAP assembly of the Caenorhabditis remanei genome.</title>
        <authorList>
            <consortium name="The Caenorhabditis remanei Sequencing Consortium"/>
            <person name="Wilson R.K."/>
        </authorList>
    </citation>
    <scope>NUCLEOTIDE SEQUENCE [LARGE SCALE GENOMIC DNA]</scope>
    <source>
        <strain evidence="1">PB4641</strain>
    </source>
</reference>
<organism evidence="2">
    <name type="scientific">Caenorhabditis remanei</name>
    <name type="common">Caenorhabditis vulgaris</name>
    <dbReference type="NCBI Taxonomy" id="31234"/>
    <lineage>
        <taxon>Eukaryota</taxon>
        <taxon>Metazoa</taxon>
        <taxon>Ecdysozoa</taxon>
        <taxon>Nematoda</taxon>
        <taxon>Chromadorea</taxon>
        <taxon>Rhabditida</taxon>
        <taxon>Rhabditina</taxon>
        <taxon>Rhabditomorpha</taxon>
        <taxon>Rhabditoidea</taxon>
        <taxon>Rhabditidae</taxon>
        <taxon>Peloderinae</taxon>
        <taxon>Caenorhabditis</taxon>
    </lineage>
</organism>
<proteinExistence type="predicted"/>
<gene>
    <name evidence="1" type="ORF">CRE_03362</name>
</gene>
<evidence type="ECO:0000313" key="2">
    <source>
        <dbReference type="Proteomes" id="UP000008281"/>
    </source>
</evidence>
<dbReference type="EMBL" id="DS268537">
    <property type="protein sequence ID" value="EFO87480.1"/>
    <property type="molecule type" value="Genomic_DNA"/>
</dbReference>
<dbReference type="HOGENOM" id="CLU_221586_0_0_1"/>
<accession>E3N651</accession>
<protein>
    <submittedName>
        <fullName evidence="1">Uncharacterized protein</fullName>
    </submittedName>
</protein>